<accession>A0A6M3JLY3</accession>
<organism evidence="1">
    <name type="scientific">viral metagenome</name>
    <dbReference type="NCBI Taxonomy" id="1070528"/>
    <lineage>
        <taxon>unclassified sequences</taxon>
        <taxon>metagenomes</taxon>
        <taxon>organismal metagenomes</taxon>
    </lineage>
</organism>
<gene>
    <name evidence="1" type="ORF">MM415A03354_0004</name>
</gene>
<protein>
    <submittedName>
        <fullName evidence="1">Uncharacterized protein</fullName>
    </submittedName>
</protein>
<name>A0A6M3JLY3_9ZZZZ</name>
<evidence type="ECO:0000313" key="1">
    <source>
        <dbReference type="EMBL" id="QJA71154.1"/>
    </source>
</evidence>
<reference evidence="1" key="1">
    <citation type="submission" date="2020-03" db="EMBL/GenBank/DDBJ databases">
        <title>The deep terrestrial virosphere.</title>
        <authorList>
            <person name="Holmfeldt K."/>
            <person name="Nilsson E."/>
            <person name="Simone D."/>
            <person name="Lopez-Fernandez M."/>
            <person name="Wu X."/>
            <person name="de Brujin I."/>
            <person name="Lundin D."/>
            <person name="Andersson A."/>
            <person name="Bertilsson S."/>
            <person name="Dopson M."/>
        </authorList>
    </citation>
    <scope>NUCLEOTIDE SEQUENCE</scope>
    <source>
        <strain evidence="1">MM415A03354</strain>
    </source>
</reference>
<dbReference type="AlphaFoldDB" id="A0A6M3JLY3"/>
<dbReference type="EMBL" id="MT141850">
    <property type="protein sequence ID" value="QJA71154.1"/>
    <property type="molecule type" value="Genomic_DNA"/>
</dbReference>
<proteinExistence type="predicted"/>
<sequence>MECQMSPYHDKSDDPAYIPPAPVCDGGEWLAQHIKRNLLELMGEELWEMVEDRME</sequence>